<name>A0A543ANN6_9MICC</name>
<dbReference type="RefSeq" id="WP_141864651.1">
    <property type="nucleotide sequence ID" value="NZ_BAABAN010000016.1"/>
</dbReference>
<dbReference type="PANTHER" id="PTHR48105">
    <property type="entry name" value="THIOREDOXIN REDUCTASE 1-RELATED-RELATED"/>
    <property type="match status" value="1"/>
</dbReference>
<dbReference type="EMBL" id="VFOU01000001">
    <property type="protein sequence ID" value="TQL74194.1"/>
    <property type="molecule type" value="Genomic_DNA"/>
</dbReference>
<evidence type="ECO:0000313" key="5">
    <source>
        <dbReference type="EMBL" id="TQL74194.1"/>
    </source>
</evidence>
<dbReference type="AlphaFoldDB" id="A0A543ANN6"/>
<organism evidence="5 6">
    <name type="scientific">Enteractinococcus coprophilus</name>
    <dbReference type="NCBI Taxonomy" id="1027633"/>
    <lineage>
        <taxon>Bacteria</taxon>
        <taxon>Bacillati</taxon>
        <taxon>Actinomycetota</taxon>
        <taxon>Actinomycetes</taxon>
        <taxon>Micrococcales</taxon>
        <taxon>Micrococcaceae</taxon>
    </lineage>
</organism>
<evidence type="ECO:0000259" key="4">
    <source>
        <dbReference type="Pfam" id="PF07992"/>
    </source>
</evidence>
<dbReference type="Pfam" id="PF07992">
    <property type="entry name" value="Pyr_redox_2"/>
    <property type="match status" value="1"/>
</dbReference>
<dbReference type="GO" id="GO:0004791">
    <property type="term" value="F:thioredoxin-disulfide reductase (NADPH) activity"/>
    <property type="evidence" value="ECO:0007669"/>
    <property type="project" value="UniProtKB-EC"/>
</dbReference>
<dbReference type="PRINTS" id="PR00368">
    <property type="entry name" value="FADPNR"/>
</dbReference>
<protein>
    <submittedName>
        <fullName evidence="5">Thioredoxin reductase</fullName>
    </submittedName>
</protein>
<keyword evidence="6" id="KW-1185">Reference proteome</keyword>
<proteinExistence type="predicted"/>
<dbReference type="PRINTS" id="PR00469">
    <property type="entry name" value="PNDRDTASEII"/>
</dbReference>
<keyword evidence="1" id="KW-0285">Flavoprotein</keyword>
<comment type="catalytic activity">
    <reaction evidence="3">
        <text>[thioredoxin]-dithiol + NADP(+) = [thioredoxin]-disulfide + NADPH + H(+)</text>
        <dbReference type="Rhea" id="RHEA:20345"/>
        <dbReference type="Rhea" id="RHEA-COMP:10698"/>
        <dbReference type="Rhea" id="RHEA-COMP:10700"/>
        <dbReference type="ChEBI" id="CHEBI:15378"/>
        <dbReference type="ChEBI" id="CHEBI:29950"/>
        <dbReference type="ChEBI" id="CHEBI:50058"/>
        <dbReference type="ChEBI" id="CHEBI:57783"/>
        <dbReference type="ChEBI" id="CHEBI:58349"/>
        <dbReference type="EC" id="1.8.1.9"/>
    </reaction>
</comment>
<keyword evidence="2" id="KW-0560">Oxidoreductase</keyword>
<evidence type="ECO:0000256" key="2">
    <source>
        <dbReference type="ARBA" id="ARBA00023002"/>
    </source>
</evidence>
<dbReference type="InterPro" id="IPR023753">
    <property type="entry name" value="FAD/NAD-binding_dom"/>
</dbReference>
<dbReference type="Proteomes" id="UP000319746">
    <property type="component" value="Unassembled WGS sequence"/>
</dbReference>
<dbReference type="OrthoDB" id="9786503at2"/>
<dbReference type="SUPFAM" id="SSF51905">
    <property type="entry name" value="FAD/NAD(P)-binding domain"/>
    <property type="match status" value="1"/>
</dbReference>
<gene>
    <name evidence="5" type="ORF">FB556_0647</name>
</gene>
<sequence>MKATEQVDQFYEVAIIGGGAAGLSAALTLARARRDVVVVDAGTPRNAPAAAAHGLIGLEGINPLELLQRARREASSYGAHIVNANVTGASKTGDGRFAVRLDDGSTIQAGQLLLATGVVDELPEIPGLDQQWGRGVVHCPYCHGWEIRDQRIGMLATGPMAVMKTLLFRQWSPQVLFLSNGIEFSAAELAKLTDAGITIVPGEVSRLAITDDRLTGVMLDDGTMVELDALAVSTWATARLDGLDELGVDTTENAAGISVVADATGHTSVPGVWAAGNVVNSGMQVSEAAANGGRVAMMINTEMIFGPIDPASMAHSSEKSA</sequence>
<evidence type="ECO:0000256" key="3">
    <source>
        <dbReference type="ARBA" id="ARBA00048132"/>
    </source>
</evidence>
<feature type="domain" description="FAD/NAD(P)-binding" evidence="4">
    <location>
        <begin position="11"/>
        <end position="292"/>
    </location>
</feature>
<evidence type="ECO:0000313" key="6">
    <source>
        <dbReference type="Proteomes" id="UP000319746"/>
    </source>
</evidence>
<dbReference type="InterPro" id="IPR036188">
    <property type="entry name" value="FAD/NAD-bd_sf"/>
</dbReference>
<reference evidence="5 6" key="1">
    <citation type="submission" date="2019-06" db="EMBL/GenBank/DDBJ databases">
        <title>Sequencing the genomes of 1000 actinobacteria strains.</title>
        <authorList>
            <person name="Klenk H.-P."/>
        </authorList>
    </citation>
    <scope>NUCLEOTIDE SEQUENCE [LARGE SCALE GENOMIC DNA]</scope>
    <source>
        <strain evidence="5 6">DSM 24083</strain>
    </source>
</reference>
<evidence type="ECO:0000256" key="1">
    <source>
        <dbReference type="ARBA" id="ARBA00022630"/>
    </source>
</evidence>
<dbReference type="Gene3D" id="3.50.50.60">
    <property type="entry name" value="FAD/NAD(P)-binding domain"/>
    <property type="match status" value="2"/>
</dbReference>
<dbReference type="InterPro" id="IPR050097">
    <property type="entry name" value="Ferredoxin-NADP_redctase_2"/>
</dbReference>
<accession>A0A543ANN6</accession>
<comment type="caution">
    <text evidence="5">The sequence shown here is derived from an EMBL/GenBank/DDBJ whole genome shotgun (WGS) entry which is preliminary data.</text>
</comment>